<keyword evidence="8" id="KW-0325">Glycoprotein</keyword>
<protein>
    <submittedName>
        <fullName evidence="12">Papain family cysteine protease</fullName>
    </submittedName>
</protein>
<keyword evidence="2 12" id="KW-0645">Protease</keyword>
<evidence type="ECO:0000256" key="7">
    <source>
        <dbReference type="ARBA" id="ARBA00023157"/>
    </source>
</evidence>
<dbReference type="GO" id="GO:0006508">
    <property type="term" value="P:proteolysis"/>
    <property type="evidence" value="ECO:0007669"/>
    <property type="project" value="UniProtKB-KW"/>
</dbReference>
<keyword evidence="6" id="KW-0865">Zymogen</keyword>
<keyword evidence="7" id="KW-1015">Disulfide bond</keyword>
<dbReference type="InterPro" id="IPR025661">
    <property type="entry name" value="Pept_asp_AS"/>
</dbReference>
<proteinExistence type="inferred from homology"/>
<organism evidence="12 13">
    <name type="scientific">Teladorsagia circumcincta</name>
    <name type="common">Brown stomach worm</name>
    <name type="synonym">Ostertagia circumcincta</name>
    <dbReference type="NCBI Taxonomy" id="45464"/>
    <lineage>
        <taxon>Eukaryota</taxon>
        <taxon>Metazoa</taxon>
        <taxon>Ecdysozoa</taxon>
        <taxon>Nematoda</taxon>
        <taxon>Chromadorea</taxon>
        <taxon>Rhabditida</taxon>
        <taxon>Rhabditina</taxon>
        <taxon>Rhabditomorpha</taxon>
        <taxon>Strongyloidea</taxon>
        <taxon>Trichostrongylidae</taxon>
        <taxon>Teladorsagia</taxon>
    </lineage>
</organism>
<evidence type="ECO:0000256" key="3">
    <source>
        <dbReference type="ARBA" id="ARBA00022729"/>
    </source>
</evidence>
<dbReference type="PRINTS" id="PR00705">
    <property type="entry name" value="PAPAIN"/>
</dbReference>
<dbReference type="PROSITE" id="PS00639">
    <property type="entry name" value="THIOL_PROTEASE_HIS"/>
    <property type="match status" value="1"/>
</dbReference>
<dbReference type="SMART" id="SM00645">
    <property type="entry name" value="Pept_C1"/>
    <property type="match status" value="1"/>
</dbReference>
<sequence length="384" mass="43161">MLCVPEVSCVGTLRLPMSRRNRGGISRVKFDRLPDTDKLKAEQIPLEAQVLSGPPLMEYLRKNQKLFEVGSTPTPGFKYKLMDLKFIDQNSNPVVVNDKNGSSDIPESFDARKEWSNCSSVFHIRDQANCGSCWAVSSASAMSDRVCITSKGAKQVLISDQDIVSCCTWCGYGCQGGWSLRAWYYFAEQGVVTGGNYNTKGSCRPYEIHPCGFHKDEPYYGECDDLADTPRCKRRCLLGYAKSYPSDKHYGKTAYQLPMSVEAIQREIMRNGPVVAGFTVYEDFAYYTGGVYRHKAGKKTGGHAVKVIGWGVERKEGESIPYWLVANSWHNDWGENGYFRIIRGINDCGFEERMVAGLVQEQPDEETEQAEFRGTESLQKPKKP</sequence>
<dbReference type="InterPro" id="IPR025660">
    <property type="entry name" value="Pept_his_AS"/>
</dbReference>
<evidence type="ECO:0000313" key="13">
    <source>
        <dbReference type="Proteomes" id="UP000230423"/>
    </source>
</evidence>
<evidence type="ECO:0000259" key="11">
    <source>
        <dbReference type="SMART" id="SM00645"/>
    </source>
</evidence>
<dbReference type="PROSITE" id="PS00640">
    <property type="entry name" value="THIOL_PROTEASE_ASN"/>
    <property type="match status" value="1"/>
</dbReference>
<feature type="region of interest" description="Disordered" evidence="10">
    <location>
        <begin position="361"/>
        <end position="384"/>
    </location>
</feature>
<dbReference type="FunFam" id="3.90.70.10:FF:000031">
    <property type="entry name" value="Cathepsin B"/>
    <property type="match status" value="1"/>
</dbReference>
<dbReference type="Gene3D" id="3.90.70.10">
    <property type="entry name" value="Cysteine proteinases"/>
    <property type="match status" value="1"/>
</dbReference>
<dbReference type="EMBL" id="KZ346078">
    <property type="protein sequence ID" value="PIO71039.1"/>
    <property type="molecule type" value="Genomic_DNA"/>
</dbReference>
<evidence type="ECO:0000256" key="2">
    <source>
        <dbReference type="ARBA" id="ARBA00022670"/>
    </source>
</evidence>
<dbReference type="OrthoDB" id="10058785at2759"/>
<keyword evidence="4" id="KW-0378">Hydrolase</keyword>
<dbReference type="InterPro" id="IPR038765">
    <property type="entry name" value="Papain-like_cys_pep_sf"/>
</dbReference>
<evidence type="ECO:0000313" key="12">
    <source>
        <dbReference type="EMBL" id="PIO71039.1"/>
    </source>
</evidence>
<evidence type="ECO:0000256" key="5">
    <source>
        <dbReference type="ARBA" id="ARBA00022807"/>
    </source>
</evidence>
<keyword evidence="3" id="KW-0732">Signal</keyword>
<dbReference type="Pfam" id="PF00112">
    <property type="entry name" value="Peptidase_C1"/>
    <property type="match status" value="1"/>
</dbReference>
<dbReference type="CDD" id="cd02620">
    <property type="entry name" value="Peptidase_C1A_CathepsinB"/>
    <property type="match status" value="1"/>
</dbReference>
<comment type="function">
    <text evidence="9">Expression of the protease correlates with blood-feeding and suggests a role for the protease in blood digestion.</text>
</comment>
<name>A0A2G9UL99_TELCI</name>
<keyword evidence="13" id="KW-1185">Reference proteome</keyword>
<evidence type="ECO:0000256" key="6">
    <source>
        <dbReference type="ARBA" id="ARBA00023145"/>
    </source>
</evidence>
<gene>
    <name evidence="12" type="ORF">TELCIR_07073</name>
</gene>
<dbReference type="GO" id="GO:0008234">
    <property type="term" value="F:cysteine-type peptidase activity"/>
    <property type="evidence" value="ECO:0007669"/>
    <property type="project" value="UniProtKB-KW"/>
</dbReference>
<keyword evidence="5" id="KW-0788">Thiol protease</keyword>
<dbReference type="AlphaFoldDB" id="A0A2G9UL99"/>
<evidence type="ECO:0000256" key="9">
    <source>
        <dbReference type="ARBA" id="ARBA00057399"/>
    </source>
</evidence>
<feature type="domain" description="Peptidase C1A papain C-terminal" evidence="11">
    <location>
        <begin position="105"/>
        <end position="358"/>
    </location>
</feature>
<evidence type="ECO:0000256" key="4">
    <source>
        <dbReference type="ARBA" id="ARBA00022801"/>
    </source>
</evidence>
<reference evidence="12 13" key="1">
    <citation type="submission" date="2015-09" db="EMBL/GenBank/DDBJ databases">
        <title>Draft genome of the parasitic nematode Teladorsagia circumcincta isolate WARC Sus (inbred).</title>
        <authorList>
            <person name="Mitreva M."/>
        </authorList>
    </citation>
    <scope>NUCLEOTIDE SEQUENCE [LARGE SCALE GENOMIC DNA]</scope>
    <source>
        <strain evidence="12 13">S</strain>
    </source>
</reference>
<evidence type="ECO:0000256" key="8">
    <source>
        <dbReference type="ARBA" id="ARBA00023180"/>
    </source>
</evidence>
<dbReference type="Proteomes" id="UP000230423">
    <property type="component" value="Unassembled WGS sequence"/>
</dbReference>
<evidence type="ECO:0000256" key="10">
    <source>
        <dbReference type="SAM" id="MobiDB-lite"/>
    </source>
</evidence>
<dbReference type="PANTHER" id="PTHR12411">
    <property type="entry name" value="CYSTEINE PROTEASE FAMILY C1-RELATED"/>
    <property type="match status" value="1"/>
</dbReference>
<dbReference type="InterPro" id="IPR000668">
    <property type="entry name" value="Peptidase_C1A_C"/>
</dbReference>
<accession>A0A2G9UL99</accession>
<dbReference type="PROSITE" id="PS00139">
    <property type="entry name" value="THIOL_PROTEASE_CYS"/>
    <property type="match status" value="1"/>
</dbReference>
<dbReference type="SUPFAM" id="SSF54001">
    <property type="entry name" value="Cysteine proteinases"/>
    <property type="match status" value="1"/>
</dbReference>
<dbReference type="InterPro" id="IPR013128">
    <property type="entry name" value="Peptidase_C1A"/>
</dbReference>
<dbReference type="InterPro" id="IPR000169">
    <property type="entry name" value="Pept_cys_AS"/>
</dbReference>
<evidence type="ECO:0000256" key="1">
    <source>
        <dbReference type="ARBA" id="ARBA00008455"/>
    </source>
</evidence>
<comment type="similarity">
    <text evidence="1">Belongs to the peptidase C1 family.</text>
</comment>